<accession>A0A9P0KM82</accession>
<proteinExistence type="predicted"/>
<comment type="caution">
    <text evidence="1">The sequence shown here is derived from an EMBL/GenBank/DDBJ whole genome shotgun (WGS) entry which is preliminary data.</text>
</comment>
<dbReference type="AlphaFoldDB" id="A0A9P0KM82"/>
<sequence>MGVTLTSKTDELLEKLNKIRNCQTILNEEISVLNSRKYCLIQVKPSKNVAK</sequence>
<evidence type="ECO:0000313" key="2">
    <source>
        <dbReference type="Proteomes" id="UP001152888"/>
    </source>
</evidence>
<dbReference type="Proteomes" id="UP001152888">
    <property type="component" value="Unassembled WGS sequence"/>
</dbReference>
<organism evidence="1 2">
    <name type="scientific">Acanthoscelides obtectus</name>
    <name type="common">Bean weevil</name>
    <name type="synonym">Bruchus obtectus</name>
    <dbReference type="NCBI Taxonomy" id="200917"/>
    <lineage>
        <taxon>Eukaryota</taxon>
        <taxon>Metazoa</taxon>
        <taxon>Ecdysozoa</taxon>
        <taxon>Arthropoda</taxon>
        <taxon>Hexapoda</taxon>
        <taxon>Insecta</taxon>
        <taxon>Pterygota</taxon>
        <taxon>Neoptera</taxon>
        <taxon>Endopterygota</taxon>
        <taxon>Coleoptera</taxon>
        <taxon>Polyphaga</taxon>
        <taxon>Cucujiformia</taxon>
        <taxon>Chrysomeloidea</taxon>
        <taxon>Chrysomelidae</taxon>
        <taxon>Bruchinae</taxon>
        <taxon>Bruchini</taxon>
        <taxon>Acanthoscelides</taxon>
    </lineage>
</organism>
<name>A0A9P0KM82_ACAOB</name>
<protein>
    <submittedName>
        <fullName evidence="1">Uncharacterized protein</fullName>
    </submittedName>
</protein>
<evidence type="ECO:0000313" key="1">
    <source>
        <dbReference type="EMBL" id="CAH1976929.1"/>
    </source>
</evidence>
<keyword evidence="2" id="KW-1185">Reference proteome</keyword>
<dbReference type="EMBL" id="CAKOFQ010006852">
    <property type="protein sequence ID" value="CAH1976929.1"/>
    <property type="molecule type" value="Genomic_DNA"/>
</dbReference>
<gene>
    <name evidence="1" type="ORF">ACAOBT_LOCUS12383</name>
</gene>
<reference evidence="1" key="1">
    <citation type="submission" date="2022-03" db="EMBL/GenBank/DDBJ databases">
        <authorList>
            <person name="Sayadi A."/>
        </authorList>
    </citation>
    <scope>NUCLEOTIDE SEQUENCE</scope>
</reference>